<proteinExistence type="predicted"/>
<dbReference type="Proteomes" id="UP001164929">
    <property type="component" value="Chromosome 5"/>
</dbReference>
<protein>
    <submittedName>
        <fullName evidence="1">Uncharacterized protein</fullName>
    </submittedName>
</protein>
<comment type="caution">
    <text evidence="1">The sequence shown here is derived from an EMBL/GenBank/DDBJ whole genome shotgun (WGS) entry which is preliminary data.</text>
</comment>
<gene>
    <name evidence="1" type="ORF">NC653_012508</name>
</gene>
<sequence length="84" mass="9147">MCGCCGLEVSSWFVWLAAGKRECRGALSAERRRKRASLGGGSFFSKEGVQPAGLKEMGLGFCGCPNFFVFKLLSSKFSLLLFLL</sequence>
<reference evidence="1" key="1">
    <citation type="journal article" date="2023" name="Mol. Ecol. Resour.">
        <title>Chromosome-level genome assembly of a triploid poplar Populus alba 'Berolinensis'.</title>
        <authorList>
            <person name="Chen S."/>
            <person name="Yu Y."/>
            <person name="Wang X."/>
            <person name="Wang S."/>
            <person name="Zhang T."/>
            <person name="Zhou Y."/>
            <person name="He R."/>
            <person name="Meng N."/>
            <person name="Wang Y."/>
            <person name="Liu W."/>
            <person name="Liu Z."/>
            <person name="Liu J."/>
            <person name="Guo Q."/>
            <person name="Huang H."/>
            <person name="Sederoff R.R."/>
            <person name="Wang G."/>
            <person name="Qu G."/>
            <person name="Chen S."/>
        </authorList>
    </citation>
    <scope>NUCLEOTIDE SEQUENCE</scope>
    <source>
        <strain evidence="1">SC-2020</strain>
    </source>
</reference>
<dbReference type="AlphaFoldDB" id="A0AAD6QT15"/>
<keyword evidence="2" id="KW-1185">Reference proteome</keyword>
<dbReference type="EMBL" id="JAQIZT010000005">
    <property type="protein sequence ID" value="KAJ6995675.1"/>
    <property type="molecule type" value="Genomic_DNA"/>
</dbReference>
<accession>A0AAD6QT15</accession>
<name>A0AAD6QT15_9ROSI</name>
<evidence type="ECO:0000313" key="2">
    <source>
        <dbReference type="Proteomes" id="UP001164929"/>
    </source>
</evidence>
<organism evidence="1 2">
    <name type="scientific">Populus alba x Populus x berolinensis</name>
    <dbReference type="NCBI Taxonomy" id="444605"/>
    <lineage>
        <taxon>Eukaryota</taxon>
        <taxon>Viridiplantae</taxon>
        <taxon>Streptophyta</taxon>
        <taxon>Embryophyta</taxon>
        <taxon>Tracheophyta</taxon>
        <taxon>Spermatophyta</taxon>
        <taxon>Magnoliopsida</taxon>
        <taxon>eudicotyledons</taxon>
        <taxon>Gunneridae</taxon>
        <taxon>Pentapetalae</taxon>
        <taxon>rosids</taxon>
        <taxon>fabids</taxon>
        <taxon>Malpighiales</taxon>
        <taxon>Salicaceae</taxon>
        <taxon>Saliceae</taxon>
        <taxon>Populus</taxon>
    </lineage>
</organism>
<evidence type="ECO:0000313" key="1">
    <source>
        <dbReference type="EMBL" id="KAJ6995675.1"/>
    </source>
</evidence>